<feature type="compositionally biased region" description="Low complexity" evidence="2">
    <location>
        <begin position="1514"/>
        <end position="1581"/>
    </location>
</feature>
<feature type="compositionally biased region" description="Polar residues" evidence="2">
    <location>
        <begin position="1465"/>
        <end position="1482"/>
    </location>
</feature>
<feature type="compositionally biased region" description="Polar residues" evidence="2">
    <location>
        <begin position="1858"/>
        <end position="1871"/>
    </location>
</feature>
<dbReference type="GO" id="GO:0005654">
    <property type="term" value="C:nucleoplasm"/>
    <property type="evidence" value="ECO:0007669"/>
    <property type="project" value="TreeGrafter"/>
</dbReference>
<dbReference type="PANTHER" id="PTHR15577">
    <property type="entry name" value="ZINC FINGER CONTAINING PROTEIN"/>
    <property type="match status" value="1"/>
</dbReference>
<feature type="compositionally biased region" description="Basic and acidic residues" evidence="2">
    <location>
        <begin position="1846"/>
        <end position="1856"/>
    </location>
</feature>
<evidence type="ECO:0000256" key="2">
    <source>
        <dbReference type="SAM" id="MobiDB-lite"/>
    </source>
</evidence>
<feature type="compositionally biased region" description="Low complexity" evidence="2">
    <location>
        <begin position="606"/>
        <end position="623"/>
    </location>
</feature>
<dbReference type="PROSITE" id="PS00028">
    <property type="entry name" value="ZINC_FINGER_C2H2_1"/>
    <property type="match status" value="1"/>
</dbReference>
<sequence>MSHLPPRGILRKTNRQATSQSVSSYGPDEVYSHERNRSYRSDPANMPIFSEDEDIIQRINSKPQNINANLYAQALAAKSSLGLLDVGKSSALEALRSYDSHIDSPLTSPEKKQNLNPRSSQLSRSSFQETSGHHPSFYNDLEEEDLSPYKYTGTSRNSDPDHPVSFKPITDLNLNSVDDEDEFLYGDSNPLPSENSSFQNETTHKIRSNEAYDSVDLLDVETPGFDKYQKSLSFSKSKESNDDGKSGINLSISTIKKRSSWNYIDDPIADNRFAKQELSLTSKQYKESFDAYSNSPSALNEGSYEPHSYLHYNLDNQSRPSIPFKTSKECSLNFSELDPSASKISDSSLNQSVSAEDRSKNYEAAANLLRKQLNLDKSAKNNIPYEEEFYSKYNELPQNERRVIYDSEKKSVDKSSSGEPLKFPKLLINVQQGDSSPSKRVVQVKGSSISSSKYNVNHTKSESSLMPTHSLNKNEDLEVDKNVYEPDDLGTRRVVRDKTKVSREPVNVSSKGETRVLPKRYIEKSHKKNEESSMKQKPGEKDPKKYSDKYHFVKEGMESYYGYGSKSKSYKARSPERRWSPDYSPRRRSPSYSPRRWSPEYHRRNSPSYSPPSSHSHNRSPSYRYRDHSPSYRSRDSRRRSPERSSRRERRSHERSPHGHSRYRSRGRSPSWPVAEKESQLSQDGSSMPNLESKKKERTVLKRGRNFTSEEKSDDEQRCSVAELSDKLKGKEPSKILKVSESIKSDAIFSKKRKLSIPDENKEDIFQKSQHPDAVTKIIRGLGITKTISDPFAQNEKVSEITQDSPDSKEKRSEVMNSLLNKLGISTSTSTITTTVAPATSWTAGSTDSQASVSATPQQLNVNQYGMHYPQQLSSPMPQMYPQQYMYRASVPPVSHFPPFNTPPPLYPQPIPSTSAFSYPPPVPPVPNTFSSINFQINPRATNPNSKGRISCLKSIPVVNSNQSMPQPSVVWTQNNPSSPTKHKTPDASNALVKGVLPKNLSAVSPETSNSSAETEQNMVEKYKKLLEEKETLQKKLKNTSDHIIEIRTLQTELEKTVKLPKSSATKQLNIKCSNLYDRTNEELKRYIDEAKRVSGHVKELQIKIKPETLDKIAKEVPEKKVSSSVRYAGYDAGNHWCESCNQHISTIPKMMEHLHSETHIKHVDPSKVITKEPPKESFDKNVRLWPAKGVEFVKPLYAFYCSLCNEILSNQSYAEYHLKGSSHIEKYMTFLNENPVYERKREIFKEAAIVALANEKKQKDLEEIRLAKQLFKEKIEIKRQKKQDAIKVISDKLQQLKEKDKVSDELEESNLNSRMSPQNQITCLKLTLINEKSKAIEPLEPAVTKGPEVKFKPKVVYIGRAPNYKPRPKGTEKKSSTPSESKNTDSYVKDEEGKNSNTSSKDEHTAPNFTTLPTDEKIKNSKKLAGSTQSHRKNQIESPKKIKNIPGCQSEAEAKESEKVGCDSNKQSVESSDMPTDNSEINEAIKNFIRSRKNATPTKVDDNLSGMKTPEMPSKIPSPVSKSSPEKSSAFSESSPKVSSPLSKSSPKASSPLPKSIPNVSSPLVSSPLVSSPLVSSPLLREQPMSEEEKDFLILGICKSDMEPLAVPRPPPSNLIHNHSDTVSKFQSFPPPVQIPPPNMISKVPPPNITSQVPPPNIISQVPPPNIISQVPPPNITSQVPPPTLILQWSSEQKQQSSSVLSNVPLSNNNIPSISEQFSRTSAVDENTGVMDMEIDNDLVCSEIKVGSDVSSTEKELSVLGEPVKNELAPSSLSAGELCAKSSVHQVMDSDVVIKEDDDRLLLKNFLSSLMDSVSEKVGKDSKDGKNSIESISENLLLSSNKTTESNEKSSDHKFSLNPSSFEQSVSFPQSKNNEENSSIEKNEKDTQRYEQLVTVSSEIAVQYDNDDKMHINDPLSKDMIQNVSKENNSKSFQEMEIIVIKEEKNLNLTSTSKTTEEFHDVKEVEKPVTNSCHSFETETFLEQKNNVLV</sequence>
<evidence type="ECO:0000313" key="4">
    <source>
        <dbReference type="EMBL" id="GBM05304.1"/>
    </source>
</evidence>
<dbReference type="PANTHER" id="PTHR15577:SF2">
    <property type="entry name" value="ZINC FINGER PROTEIN 318"/>
    <property type="match status" value="1"/>
</dbReference>
<protein>
    <submittedName>
        <fullName evidence="4">Zinc finger protein 318</fullName>
    </submittedName>
</protein>
<feature type="region of interest" description="Disordered" evidence="2">
    <location>
        <begin position="430"/>
        <end position="732"/>
    </location>
</feature>
<dbReference type="InterPro" id="IPR055309">
    <property type="entry name" value="Znf318-like"/>
</dbReference>
<dbReference type="InterPro" id="IPR013087">
    <property type="entry name" value="Znf_C2H2_type"/>
</dbReference>
<evidence type="ECO:0000313" key="6">
    <source>
        <dbReference type="Proteomes" id="UP000499080"/>
    </source>
</evidence>
<dbReference type="GO" id="GO:0008270">
    <property type="term" value="F:zinc ion binding"/>
    <property type="evidence" value="ECO:0007669"/>
    <property type="project" value="InterPro"/>
</dbReference>
<dbReference type="EMBL" id="BGPR01000214">
    <property type="protein sequence ID" value="GBM05307.1"/>
    <property type="molecule type" value="Genomic_DNA"/>
</dbReference>
<feature type="compositionally biased region" description="Polar residues" evidence="2">
    <location>
        <begin position="114"/>
        <end position="130"/>
    </location>
</feature>
<organism evidence="4 6">
    <name type="scientific">Araneus ventricosus</name>
    <name type="common">Orbweaver spider</name>
    <name type="synonym">Epeira ventricosa</name>
    <dbReference type="NCBI Taxonomy" id="182803"/>
    <lineage>
        <taxon>Eukaryota</taxon>
        <taxon>Metazoa</taxon>
        <taxon>Ecdysozoa</taxon>
        <taxon>Arthropoda</taxon>
        <taxon>Chelicerata</taxon>
        <taxon>Arachnida</taxon>
        <taxon>Araneae</taxon>
        <taxon>Araneomorphae</taxon>
        <taxon>Entelegynae</taxon>
        <taxon>Araneoidea</taxon>
        <taxon>Araneidae</taxon>
        <taxon>Araneus</taxon>
    </lineage>
</organism>
<dbReference type="GO" id="GO:0045893">
    <property type="term" value="P:positive regulation of DNA-templated transcription"/>
    <property type="evidence" value="ECO:0007669"/>
    <property type="project" value="TreeGrafter"/>
</dbReference>
<feature type="compositionally biased region" description="Polar residues" evidence="2">
    <location>
        <begin position="342"/>
        <end position="354"/>
    </location>
</feature>
<feature type="compositionally biased region" description="Basic residues" evidence="2">
    <location>
        <begin position="658"/>
        <end position="667"/>
    </location>
</feature>
<feature type="compositionally biased region" description="Basic and acidic residues" evidence="2">
    <location>
        <begin position="30"/>
        <end position="40"/>
    </location>
</feature>
<keyword evidence="6" id="KW-1185">Reference proteome</keyword>
<feature type="compositionally biased region" description="Polar residues" evidence="2">
    <location>
        <begin position="15"/>
        <end position="24"/>
    </location>
</feature>
<feature type="compositionally biased region" description="Polar residues" evidence="2">
    <location>
        <begin position="963"/>
        <end position="980"/>
    </location>
</feature>
<feature type="compositionally biased region" description="Polar residues" evidence="2">
    <location>
        <begin position="680"/>
        <end position="690"/>
    </location>
</feature>
<feature type="non-terminal residue" evidence="4">
    <location>
        <position position="1991"/>
    </location>
</feature>
<comment type="caution">
    <text evidence="4">The sequence shown here is derived from an EMBL/GenBank/DDBJ whole genome shotgun (WGS) entry which is preliminary data.</text>
</comment>
<feature type="region of interest" description="Disordered" evidence="2">
    <location>
        <begin position="1361"/>
        <end position="1586"/>
    </location>
</feature>
<feature type="region of interest" description="Disordered" evidence="2">
    <location>
        <begin position="1840"/>
        <end position="1890"/>
    </location>
</feature>
<name>A0A4Y2CMZ1_ARAVE</name>
<feature type="compositionally biased region" description="Basic and acidic residues" evidence="2">
    <location>
        <begin position="708"/>
        <end position="732"/>
    </location>
</feature>
<dbReference type="GO" id="GO:0003676">
    <property type="term" value="F:nucleic acid binding"/>
    <property type="evidence" value="ECO:0007669"/>
    <property type="project" value="InterPro"/>
</dbReference>
<feature type="region of interest" description="Disordered" evidence="2">
    <location>
        <begin position="963"/>
        <end position="988"/>
    </location>
</feature>
<feature type="coiled-coil region" evidence="1">
    <location>
        <begin position="1255"/>
        <end position="1300"/>
    </location>
</feature>
<feature type="coiled-coil region" evidence="1">
    <location>
        <begin position="1013"/>
        <end position="1043"/>
    </location>
</feature>
<dbReference type="Proteomes" id="UP000499080">
    <property type="component" value="Unassembled WGS sequence"/>
</dbReference>
<feature type="compositionally biased region" description="Basic and acidic residues" evidence="2">
    <location>
        <begin position="512"/>
        <end position="557"/>
    </location>
</feature>
<feature type="region of interest" description="Disordered" evidence="2">
    <location>
        <begin position="101"/>
        <end position="205"/>
    </location>
</feature>
<evidence type="ECO:0000259" key="3">
    <source>
        <dbReference type="PROSITE" id="PS00028"/>
    </source>
</evidence>
<feature type="domain" description="C2H2-type" evidence="3">
    <location>
        <begin position="1202"/>
        <end position="1224"/>
    </location>
</feature>
<evidence type="ECO:0000313" key="5">
    <source>
        <dbReference type="EMBL" id="GBM05307.1"/>
    </source>
</evidence>
<feature type="region of interest" description="Disordered" evidence="2">
    <location>
        <begin position="338"/>
        <end position="357"/>
    </location>
</feature>
<keyword evidence="1" id="KW-0175">Coiled coil</keyword>
<dbReference type="EMBL" id="BGPR01000214">
    <property type="protein sequence ID" value="GBM05304.1"/>
    <property type="molecule type" value="Genomic_DNA"/>
</dbReference>
<gene>
    <name evidence="4" type="primary">ZNF318_1</name>
    <name evidence="5" type="synonym">ZNF318_2</name>
    <name evidence="4" type="ORF">AVEN_46854_1</name>
    <name evidence="5" type="ORF">AVEN_46854_2</name>
</gene>
<feature type="compositionally biased region" description="Polar residues" evidence="2">
    <location>
        <begin position="445"/>
        <end position="471"/>
    </location>
</feature>
<reference evidence="4 6" key="1">
    <citation type="journal article" date="2019" name="Sci. Rep.">
        <title>Orb-weaving spider Araneus ventricosus genome elucidates the spidroin gene catalogue.</title>
        <authorList>
            <person name="Kono N."/>
            <person name="Nakamura H."/>
            <person name="Ohtoshi R."/>
            <person name="Moran D.A.P."/>
            <person name="Shinohara A."/>
            <person name="Yoshida Y."/>
            <person name="Fujiwara M."/>
            <person name="Mori M."/>
            <person name="Tomita M."/>
            <person name="Arakawa K."/>
        </authorList>
    </citation>
    <scope>NUCLEOTIDE SEQUENCE [LARGE SCALE GENOMIC DNA]</scope>
</reference>
<dbReference type="OrthoDB" id="6433008at2759"/>
<dbReference type="SMART" id="SM00451">
    <property type="entry name" value="ZnF_U1"/>
    <property type="match status" value="2"/>
</dbReference>
<accession>A0A4Y2CMZ1</accession>
<dbReference type="GO" id="GO:0045892">
    <property type="term" value="P:negative regulation of DNA-templated transcription"/>
    <property type="evidence" value="ECO:0007669"/>
    <property type="project" value="TreeGrafter"/>
</dbReference>
<feature type="compositionally biased region" description="Basic and acidic residues" evidence="2">
    <location>
        <begin position="472"/>
        <end position="503"/>
    </location>
</feature>
<feature type="region of interest" description="Disordered" evidence="2">
    <location>
        <begin position="1"/>
        <end position="46"/>
    </location>
</feature>
<feature type="compositionally biased region" description="Basic and acidic residues" evidence="2">
    <location>
        <begin position="1874"/>
        <end position="1890"/>
    </location>
</feature>
<feature type="compositionally biased region" description="Basic and acidic residues" evidence="2">
    <location>
        <begin position="624"/>
        <end position="657"/>
    </location>
</feature>
<feature type="compositionally biased region" description="Basic and acidic residues" evidence="2">
    <location>
        <begin position="1388"/>
        <end position="1406"/>
    </location>
</feature>
<evidence type="ECO:0000256" key="1">
    <source>
        <dbReference type="SAM" id="Coils"/>
    </source>
</evidence>
<feature type="compositionally biased region" description="Basic and acidic residues" evidence="2">
    <location>
        <begin position="1453"/>
        <end position="1462"/>
    </location>
</feature>
<feature type="compositionally biased region" description="Polar residues" evidence="2">
    <location>
        <begin position="190"/>
        <end position="201"/>
    </location>
</feature>
<proteinExistence type="predicted"/>
<dbReference type="InterPro" id="IPR003604">
    <property type="entry name" value="Matrin/U1-like-C_Znf_C2H2"/>
</dbReference>